<dbReference type="VEuPathDB" id="VectorBase:GPPI042942"/>
<evidence type="ECO:0000313" key="3">
    <source>
        <dbReference type="Proteomes" id="UP000092460"/>
    </source>
</evidence>
<evidence type="ECO:0000313" key="2">
    <source>
        <dbReference type="EnsemblMetazoa" id="GPPI042942-PA"/>
    </source>
</evidence>
<dbReference type="EMBL" id="JXJN01021969">
    <property type="status" value="NOT_ANNOTATED_CDS"/>
    <property type="molecule type" value="Genomic_DNA"/>
</dbReference>
<name>A0A1B0BWT8_9MUSC</name>
<protein>
    <submittedName>
        <fullName evidence="2">Uncharacterized protein</fullName>
    </submittedName>
</protein>
<feature type="region of interest" description="Disordered" evidence="1">
    <location>
        <begin position="1"/>
        <end position="26"/>
    </location>
</feature>
<reference evidence="2" key="2">
    <citation type="submission" date="2020-05" db="UniProtKB">
        <authorList>
            <consortium name="EnsemblMetazoa"/>
        </authorList>
    </citation>
    <scope>IDENTIFICATION</scope>
    <source>
        <strain evidence="2">IAEA</strain>
    </source>
</reference>
<dbReference type="AlphaFoldDB" id="A0A1B0BWT8"/>
<reference evidence="3" key="1">
    <citation type="submission" date="2015-01" db="EMBL/GenBank/DDBJ databases">
        <authorList>
            <person name="Aksoy S."/>
            <person name="Warren W."/>
            <person name="Wilson R.K."/>
        </authorList>
    </citation>
    <scope>NUCLEOTIDE SEQUENCE [LARGE SCALE GENOMIC DNA]</scope>
    <source>
        <strain evidence="3">IAEA</strain>
    </source>
</reference>
<dbReference type="Proteomes" id="UP000092460">
    <property type="component" value="Unassembled WGS sequence"/>
</dbReference>
<sequence>MTRHRKSLFKNVGTKQQKDQEALPQLPQPGESMLQIFNVYKVVVCVVGGTGRQKKAKASGHHLHQSTVLFQQHILPYITVK</sequence>
<keyword evidence="3" id="KW-1185">Reference proteome</keyword>
<accession>A0A1B0BWT8</accession>
<evidence type="ECO:0000256" key="1">
    <source>
        <dbReference type="SAM" id="MobiDB-lite"/>
    </source>
</evidence>
<dbReference type="EnsemblMetazoa" id="GPPI042942-RA">
    <property type="protein sequence ID" value="GPPI042942-PA"/>
    <property type="gene ID" value="GPPI042942"/>
</dbReference>
<proteinExistence type="predicted"/>
<organism evidence="2 3">
    <name type="scientific">Glossina palpalis gambiensis</name>
    <dbReference type="NCBI Taxonomy" id="67801"/>
    <lineage>
        <taxon>Eukaryota</taxon>
        <taxon>Metazoa</taxon>
        <taxon>Ecdysozoa</taxon>
        <taxon>Arthropoda</taxon>
        <taxon>Hexapoda</taxon>
        <taxon>Insecta</taxon>
        <taxon>Pterygota</taxon>
        <taxon>Neoptera</taxon>
        <taxon>Endopterygota</taxon>
        <taxon>Diptera</taxon>
        <taxon>Brachycera</taxon>
        <taxon>Muscomorpha</taxon>
        <taxon>Hippoboscoidea</taxon>
        <taxon>Glossinidae</taxon>
        <taxon>Glossina</taxon>
    </lineage>
</organism>